<accession>A0A0A9AUK0</accession>
<dbReference type="GO" id="GO:0016491">
    <property type="term" value="F:oxidoreductase activity"/>
    <property type="evidence" value="ECO:0007669"/>
    <property type="project" value="InterPro"/>
</dbReference>
<dbReference type="InterPro" id="IPR018170">
    <property type="entry name" value="Aldo/ket_reductase_CS"/>
</dbReference>
<dbReference type="Gene3D" id="3.20.20.100">
    <property type="entry name" value="NADP-dependent oxidoreductase domain"/>
    <property type="match status" value="1"/>
</dbReference>
<name>A0A0A9AUK0_ARUDO</name>
<dbReference type="PROSITE" id="PS00063">
    <property type="entry name" value="ALDOKETO_REDUCTASE_3"/>
    <property type="match status" value="1"/>
</dbReference>
<sequence>MDQSVLPKSSNEVRIKENFDIFNWSSPEDLIAKFSEIKQVRLLKAEFAVHPQSGYNTLEDLWDGEVTY</sequence>
<proteinExistence type="predicted"/>
<dbReference type="InterPro" id="IPR036812">
    <property type="entry name" value="NAD(P)_OxRdtase_dom_sf"/>
</dbReference>
<reference evidence="1" key="2">
    <citation type="journal article" date="2015" name="Data Brief">
        <title>Shoot transcriptome of the giant reed, Arundo donax.</title>
        <authorList>
            <person name="Barrero R.A."/>
            <person name="Guerrero F.D."/>
            <person name="Moolhuijzen P."/>
            <person name="Goolsby J.A."/>
            <person name="Tidwell J."/>
            <person name="Bellgard S.E."/>
            <person name="Bellgard M.I."/>
        </authorList>
    </citation>
    <scope>NUCLEOTIDE SEQUENCE</scope>
    <source>
        <tissue evidence="1">Shoot tissue taken approximately 20 cm above the soil surface</tissue>
    </source>
</reference>
<organism evidence="1">
    <name type="scientific">Arundo donax</name>
    <name type="common">Giant reed</name>
    <name type="synonym">Donax arundinaceus</name>
    <dbReference type="NCBI Taxonomy" id="35708"/>
    <lineage>
        <taxon>Eukaryota</taxon>
        <taxon>Viridiplantae</taxon>
        <taxon>Streptophyta</taxon>
        <taxon>Embryophyta</taxon>
        <taxon>Tracheophyta</taxon>
        <taxon>Spermatophyta</taxon>
        <taxon>Magnoliopsida</taxon>
        <taxon>Liliopsida</taxon>
        <taxon>Poales</taxon>
        <taxon>Poaceae</taxon>
        <taxon>PACMAD clade</taxon>
        <taxon>Arundinoideae</taxon>
        <taxon>Arundineae</taxon>
        <taxon>Arundo</taxon>
    </lineage>
</organism>
<dbReference type="EMBL" id="GBRH01247128">
    <property type="protein sequence ID" value="JAD50767.1"/>
    <property type="molecule type" value="Transcribed_RNA"/>
</dbReference>
<dbReference type="AlphaFoldDB" id="A0A0A9AUK0"/>
<evidence type="ECO:0000313" key="1">
    <source>
        <dbReference type="EMBL" id="JAD50767.1"/>
    </source>
</evidence>
<reference evidence="1" key="1">
    <citation type="submission" date="2014-09" db="EMBL/GenBank/DDBJ databases">
        <authorList>
            <person name="Magalhaes I.L.F."/>
            <person name="Oliveira U."/>
            <person name="Santos F.R."/>
            <person name="Vidigal T.H.D.A."/>
            <person name="Brescovit A.D."/>
            <person name="Santos A.J."/>
        </authorList>
    </citation>
    <scope>NUCLEOTIDE SEQUENCE</scope>
    <source>
        <tissue evidence="1">Shoot tissue taken approximately 20 cm above the soil surface</tissue>
    </source>
</reference>
<protein>
    <submittedName>
        <fullName evidence="1">Uncharacterized protein</fullName>
    </submittedName>
</protein>